<dbReference type="HAMAP" id="MF_00378">
    <property type="entry name" value="Exonuc_7_L"/>
    <property type="match status" value="1"/>
</dbReference>
<proteinExistence type="inferred from homology"/>
<evidence type="ECO:0000256" key="1">
    <source>
        <dbReference type="ARBA" id="ARBA00022490"/>
    </source>
</evidence>
<comment type="catalytic activity">
    <reaction evidence="5 6">
        <text>Exonucleolytic cleavage in either 5'- to 3'- or 3'- to 5'-direction to yield nucleoside 5'-phosphates.</text>
        <dbReference type="EC" id="3.1.11.6"/>
    </reaction>
</comment>
<evidence type="ECO:0000256" key="7">
    <source>
        <dbReference type="SAM" id="MobiDB-lite"/>
    </source>
</evidence>
<protein>
    <recommendedName>
        <fullName evidence="5">Exodeoxyribonuclease 7 large subunit</fullName>
        <ecNumber evidence="5">3.1.11.6</ecNumber>
    </recommendedName>
    <alternativeName>
        <fullName evidence="5">Exodeoxyribonuclease VII large subunit</fullName>
        <shortName evidence="5">Exonuclease VII large subunit</shortName>
    </alternativeName>
</protein>
<dbReference type="InterPro" id="IPR003753">
    <property type="entry name" value="Exonuc_VII_L"/>
</dbReference>
<reference evidence="10" key="2">
    <citation type="submission" date="2021-01" db="EMBL/GenBank/DDBJ databases">
        <authorList>
            <person name="Mieszkin S."/>
            <person name="Pouder E."/>
            <person name="Alain K."/>
        </authorList>
    </citation>
    <scope>NUCLEOTIDE SEQUENCE</scope>
    <source>
        <strain evidence="10">HW T2.11</strain>
    </source>
</reference>
<dbReference type="Proteomes" id="UP000708298">
    <property type="component" value="Unassembled WGS sequence"/>
</dbReference>
<keyword evidence="4 5" id="KW-0269">Exonuclease</keyword>
<dbReference type="PANTHER" id="PTHR30008">
    <property type="entry name" value="EXODEOXYRIBONUCLEASE 7 LARGE SUBUNIT"/>
    <property type="match status" value="1"/>
</dbReference>
<dbReference type="AlphaFoldDB" id="A0A964E0M2"/>
<dbReference type="GO" id="GO:0009318">
    <property type="term" value="C:exodeoxyribonuclease VII complex"/>
    <property type="evidence" value="ECO:0007669"/>
    <property type="project" value="UniProtKB-UniRule"/>
</dbReference>
<dbReference type="Pfam" id="PF02601">
    <property type="entry name" value="Exonuc_VII_L"/>
    <property type="match status" value="1"/>
</dbReference>
<keyword evidence="3 5" id="KW-0378">Hydrolase</keyword>
<comment type="caution">
    <text evidence="10">The sequence shown here is derived from an EMBL/GenBank/DDBJ whole genome shotgun (WGS) entry which is preliminary data.</text>
</comment>
<evidence type="ECO:0000256" key="3">
    <source>
        <dbReference type="ARBA" id="ARBA00022801"/>
    </source>
</evidence>
<dbReference type="GO" id="GO:0005737">
    <property type="term" value="C:cytoplasm"/>
    <property type="evidence" value="ECO:0007669"/>
    <property type="project" value="UniProtKB-SubCell"/>
</dbReference>
<dbReference type="RefSeq" id="WP_227322958.1">
    <property type="nucleotide sequence ID" value="NZ_JAESVB010000012.1"/>
</dbReference>
<comment type="subunit">
    <text evidence="5">Heterooligomer composed of large and small subunits.</text>
</comment>
<reference evidence="10" key="1">
    <citation type="journal article" date="2021" name="Microorganisms">
        <title>Acidisoma silvae sp. nov. and Acidisomacellulosilytica sp. nov., Two Acidophilic Bacteria Isolated from Decaying Wood, Hydrolyzing Cellulose and Producing Poly-3-hydroxybutyrate.</title>
        <authorList>
            <person name="Mieszkin S."/>
            <person name="Pouder E."/>
            <person name="Uroz S."/>
            <person name="Simon-Colin C."/>
            <person name="Alain K."/>
        </authorList>
    </citation>
    <scope>NUCLEOTIDE SEQUENCE</scope>
    <source>
        <strain evidence="10">HW T2.11</strain>
    </source>
</reference>
<dbReference type="EC" id="3.1.11.6" evidence="5"/>
<dbReference type="CDD" id="cd04489">
    <property type="entry name" value="ExoVII_LU_OBF"/>
    <property type="match status" value="1"/>
</dbReference>
<organism evidence="10 11">
    <name type="scientific">Acidisoma silvae</name>
    <dbReference type="NCBI Taxonomy" id="2802396"/>
    <lineage>
        <taxon>Bacteria</taxon>
        <taxon>Pseudomonadati</taxon>
        <taxon>Pseudomonadota</taxon>
        <taxon>Alphaproteobacteria</taxon>
        <taxon>Acetobacterales</taxon>
        <taxon>Acidocellaceae</taxon>
        <taxon>Acidisoma</taxon>
    </lineage>
</organism>
<evidence type="ECO:0000256" key="6">
    <source>
        <dbReference type="RuleBase" id="RU004355"/>
    </source>
</evidence>
<feature type="domain" description="OB-fold nucleic acid binding" evidence="9">
    <location>
        <begin position="16"/>
        <end position="109"/>
    </location>
</feature>
<dbReference type="GO" id="GO:0006308">
    <property type="term" value="P:DNA catabolic process"/>
    <property type="evidence" value="ECO:0007669"/>
    <property type="project" value="UniProtKB-UniRule"/>
</dbReference>
<name>A0A964E0M2_9PROT</name>
<dbReference type="EMBL" id="JAESVB010000012">
    <property type="protein sequence ID" value="MCB8877304.1"/>
    <property type="molecule type" value="Genomic_DNA"/>
</dbReference>
<feature type="domain" description="Exonuclease VII large subunit C-terminal" evidence="8">
    <location>
        <begin position="132"/>
        <end position="492"/>
    </location>
</feature>
<comment type="similarity">
    <text evidence="5 6">Belongs to the XseA family.</text>
</comment>
<dbReference type="InterPro" id="IPR025824">
    <property type="entry name" value="OB-fold_nuc-bd_dom"/>
</dbReference>
<keyword evidence="2 5" id="KW-0540">Nuclease</keyword>
<evidence type="ECO:0000259" key="9">
    <source>
        <dbReference type="Pfam" id="PF13742"/>
    </source>
</evidence>
<accession>A0A964E0M2</accession>
<evidence type="ECO:0000256" key="2">
    <source>
        <dbReference type="ARBA" id="ARBA00022722"/>
    </source>
</evidence>
<comment type="subcellular location">
    <subcellularLocation>
        <location evidence="5 6">Cytoplasm</location>
    </subcellularLocation>
</comment>
<dbReference type="GO" id="GO:0003676">
    <property type="term" value="F:nucleic acid binding"/>
    <property type="evidence" value="ECO:0007669"/>
    <property type="project" value="InterPro"/>
</dbReference>
<comment type="function">
    <text evidence="5">Bidirectionally degrades single-stranded DNA into large acid-insoluble oligonucleotides, which are then degraded further into small acid-soluble oligonucleotides.</text>
</comment>
<dbReference type="InterPro" id="IPR020579">
    <property type="entry name" value="Exonuc_VII_lsu_C"/>
</dbReference>
<dbReference type="NCBIfam" id="TIGR00237">
    <property type="entry name" value="xseA"/>
    <property type="match status" value="1"/>
</dbReference>
<feature type="region of interest" description="Disordered" evidence="7">
    <location>
        <begin position="496"/>
        <end position="518"/>
    </location>
</feature>
<evidence type="ECO:0000313" key="10">
    <source>
        <dbReference type="EMBL" id="MCB8877304.1"/>
    </source>
</evidence>
<keyword evidence="1 5" id="KW-0963">Cytoplasm</keyword>
<evidence type="ECO:0000256" key="5">
    <source>
        <dbReference type="HAMAP-Rule" id="MF_00378"/>
    </source>
</evidence>
<sequence>MADILDAPAPSNIPEYSVSEISSAVKRTLEGAFSRVRVRGEITEMKRYPSGHIYFSLKDEAGKIAGIVWKGSVSRLGLVPENGIEVIATGRVTAYGERSSYQLIVEKMEFAGAGALLAKIEMLRVRLAEEGLFDEARKRPIPMLPRVIGVVTSPQGAVLHDIRTTIARRFPRDILLWPVPVQGEGSAEKIAAAIRGFSTMPADGEIPRPDVVIVARGGGSLEDLMAFNDEGVLRAAAACTIPLISAVGHETDTTLIDFVSDRRAPTPTAAAEMAVPSRLELLGDVTQKGGRLTAAVARLMAEGRLRVTGAARGLPDIAGLLGQARLRLDDRAERLRMAPDNLLRMRRAEWRHAAERLPHPKVWLDGLRSRLDEEGRRLSLGLPQLLSLRRNALTLSAQGLPTGLRHRISLLRQTEARISARLSPAPVLSGQREARARLEGLSARLQSVSYQAVLERGFALVADAGGQPVTRAGGIAAGDALTLRFADGAVGVTAGEAEAGKPAKAPRPRQAARQGSLL</sequence>
<evidence type="ECO:0000256" key="4">
    <source>
        <dbReference type="ARBA" id="ARBA00022839"/>
    </source>
</evidence>
<gene>
    <name evidence="5" type="primary">xseA</name>
    <name evidence="10" type="ORF">ASILVAE211_19055</name>
</gene>
<dbReference type="GO" id="GO:0008855">
    <property type="term" value="F:exodeoxyribonuclease VII activity"/>
    <property type="evidence" value="ECO:0007669"/>
    <property type="project" value="UniProtKB-UniRule"/>
</dbReference>
<dbReference type="Pfam" id="PF13742">
    <property type="entry name" value="tRNA_anti_2"/>
    <property type="match status" value="1"/>
</dbReference>
<evidence type="ECO:0000259" key="8">
    <source>
        <dbReference type="Pfam" id="PF02601"/>
    </source>
</evidence>
<keyword evidence="11" id="KW-1185">Reference proteome</keyword>
<dbReference type="PANTHER" id="PTHR30008:SF0">
    <property type="entry name" value="EXODEOXYRIBONUCLEASE 7 LARGE SUBUNIT"/>
    <property type="match status" value="1"/>
</dbReference>
<evidence type="ECO:0000313" key="11">
    <source>
        <dbReference type="Proteomes" id="UP000708298"/>
    </source>
</evidence>